<dbReference type="Proteomes" id="UP000325218">
    <property type="component" value="Unassembled WGS sequence"/>
</dbReference>
<dbReference type="EMBL" id="VSDO01000005">
    <property type="protein sequence ID" value="TYA10927.1"/>
    <property type="molecule type" value="Genomic_DNA"/>
</dbReference>
<protein>
    <submittedName>
        <fullName evidence="2">Uncharacterized protein</fullName>
    </submittedName>
</protein>
<dbReference type="RefSeq" id="WP_148457062.1">
    <property type="nucleotide sequence ID" value="NZ_VSDO01000005.1"/>
</dbReference>
<organism evidence="2 3">
    <name type="scientific">Paenibacillus faecis</name>
    <dbReference type="NCBI Taxonomy" id="862114"/>
    <lineage>
        <taxon>Bacteria</taxon>
        <taxon>Bacillati</taxon>
        <taxon>Bacillota</taxon>
        <taxon>Bacilli</taxon>
        <taxon>Bacillales</taxon>
        <taxon>Paenibacillaceae</taxon>
        <taxon>Paenibacillus</taxon>
    </lineage>
</organism>
<evidence type="ECO:0000313" key="2">
    <source>
        <dbReference type="EMBL" id="TYA10927.1"/>
    </source>
</evidence>
<accession>A0A5D0CQA4</accession>
<dbReference type="AlphaFoldDB" id="A0A5D0CQA4"/>
<evidence type="ECO:0000256" key="1">
    <source>
        <dbReference type="SAM" id="MobiDB-lite"/>
    </source>
</evidence>
<reference evidence="2 3" key="1">
    <citation type="submission" date="2019-08" db="EMBL/GenBank/DDBJ databases">
        <title>Genome sequencing of Paenibacillus faecis DSM 23593(T).</title>
        <authorList>
            <person name="Kook J.-K."/>
            <person name="Park S.-N."/>
            <person name="Lim Y.K."/>
        </authorList>
    </citation>
    <scope>NUCLEOTIDE SEQUENCE [LARGE SCALE GENOMIC DNA]</scope>
    <source>
        <strain evidence="2 3">DSM 23593</strain>
    </source>
</reference>
<comment type="caution">
    <text evidence="2">The sequence shown here is derived from an EMBL/GenBank/DDBJ whole genome shotgun (WGS) entry which is preliminary data.</text>
</comment>
<keyword evidence="3" id="KW-1185">Reference proteome</keyword>
<feature type="region of interest" description="Disordered" evidence="1">
    <location>
        <begin position="1"/>
        <end position="34"/>
    </location>
</feature>
<feature type="compositionally biased region" description="Basic and acidic residues" evidence="1">
    <location>
        <begin position="1"/>
        <end position="12"/>
    </location>
</feature>
<proteinExistence type="predicted"/>
<gene>
    <name evidence="2" type="ORF">FRY98_24470</name>
</gene>
<dbReference type="OrthoDB" id="2662814at2"/>
<sequence>MATRKDEAKSDAPETGAQEIKAAATPDLTPEEPVAPAEREQLIYIGPSLRDNGLALRTNQIFIGGHPGFYKALYDKYPMIQQLFVPVAELRDAQKQINTTGTALNMALLSLKGV</sequence>
<evidence type="ECO:0000313" key="3">
    <source>
        <dbReference type="Proteomes" id="UP000325218"/>
    </source>
</evidence>
<name>A0A5D0CQA4_9BACL</name>